<dbReference type="InterPro" id="IPR036097">
    <property type="entry name" value="HisK_dim/P_sf"/>
</dbReference>
<dbReference type="PROSITE" id="PS50109">
    <property type="entry name" value="HIS_KIN"/>
    <property type="match status" value="1"/>
</dbReference>
<dbReference type="Gene3D" id="3.30.565.10">
    <property type="entry name" value="Histidine kinase-like ATPase, C-terminal domain"/>
    <property type="match status" value="1"/>
</dbReference>
<feature type="coiled-coil region" evidence="7">
    <location>
        <begin position="588"/>
        <end position="615"/>
    </location>
</feature>
<evidence type="ECO:0000256" key="4">
    <source>
        <dbReference type="ARBA" id="ARBA00022679"/>
    </source>
</evidence>
<dbReference type="SUPFAM" id="SSF47384">
    <property type="entry name" value="Homodimeric domain of signal transducing histidine kinase"/>
    <property type="match status" value="1"/>
</dbReference>
<dbReference type="InterPro" id="IPR050736">
    <property type="entry name" value="Sensor_HK_Regulatory"/>
</dbReference>
<dbReference type="Gene3D" id="3.40.190.10">
    <property type="entry name" value="Periplasmic binding protein-like II"/>
    <property type="match status" value="1"/>
</dbReference>
<evidence type="ECO:0000313" key="11">
    <source>
        <dbReference type="Proteomes" id="UP000298458"/>
    </source>
</evidence>
<sequence>MIEIEIVTTPRLTAFPVFLAFSRGYFEEEGVKVRVRVLKSYEAVFAHLREGRAEGGEVPFTAWLDQQLRRTSPSWTFYRGVILSSLVHGFYSASYMEAEAIRDSYHSFLPILHPLSLDRFIAEEFFRSENYHRRKPVPYIVTRPTLLVNEFIRAECLGVAASLQEIPFLGEKGYCLTVGNEVPPYYLPTNMLVFTGRFASKFPEEANSVSRAIRKATEDLANHVAYEGDSYVSDWVGPCPWKPPELDGFYTRSMPELGKILSGTPSLEDVRFVVDIYRKTFSRNDKAADLLDEAARSVADDPFPKFPSAFRFKKTELHLDYYSNLPPLRRQNPKELSKSPVRNIVTELKDLALSLLSGRRELSLDTTSVPTGPYLFIRSAMNTVLDYLNQELRDMEEKNKRLTEDNYLLETRLDISDLKRQTTEERYRYMFEFATDAMIIANADTRTIVDANRKFREISGYLASEIRNTRLARILPDILEQSEFKTPLGKEQHMTFIPETKLILKDGTKFRVGLSVTGFSAETKRFYQIQVSDNALILESERIKHEFISNISHELRSPMTNIQGYFDLLLSDPVLTLNEEQKEMADVIRKNVRRLNFLIENLLQLEKKEAQSTEEMAEIFDPATVIEEVLYINSPPAVEKGLEVVTNLSKGLRVRGVRFEFSQIVTNLFVNAVKYTEKGNVEVTLQKISPGKAELRIIDTGVGIDPKYKELIFERFFRVPDQRNRTVGGTGLGLSISRVLINKIGGEVFVEPNLKGGSIFRVVLPLHIA</sequence>
<dbReference type="Pfam" id="PF00512">
    <property type="entry name" value="HisKA"/>
    <property type="match status" value="1"/>
</dbReference>
<dbReference type="EC" id="2.7.13.3" evidence="2"/>
<dbReference type="Gene3D" id="1.10.287.130">
    <property type="match status" value="1"/>
</dbReference>
<keyword evidence="4" id="KW-0808">Transferase</keyword>
<dbReference type="SUPFAM" id="SSF55785">
    <property type="entry name" value="PYP-like sensor domain (PAS domain)"/>
    <property type="match status" value="1"/>
</dbReference>
<dbReference type="AlphaFoldDB" id="A0A4R9GDA2"/>
<keyword evidence="11" id="KW-1185">Reference proteome</keyword>
<dbReference type="RefSeq" id="WP_135768713.1">
    <property type="nucleotide sequence ID" value="NZ_RQET01000009.1"/>
</dbReference>
<dbReference type="SUPFAM" id="SSF55874">
    <property type="entry name" value="ATPase domain of HSP90 chaperone/DNA topoisomerase II/histidine kinase"/>
    <property type="match status" value="1"/>
</dbReference>
<proteinExistence type="predicted"/>
<dbReference type="CDD" id="cd00082">
    <property type="entry name" value="HisKA"/>
    <property type="match status" value="1"/>
</dbReference>
<dbReference type="PRINTS" id="PR00344">
    <property type="entry name" value="BCTRLSENSOR"/>
</dbReference>
<keyword evidence="3" id="KW-0597">Phosphoprotein</keyword>
<name>A0A4R9GDA2_9LEPT</name>
<dbReference type="Pfam" id="PF02518">
    <property type="entry name" value="HATPase_c"/>
    <property type="match status" value="1"/>
</dbReference>
<dbReference type="InterPro" id="IPR035965">
    <property type="entry name" value="PAS-like_dom_sf"/>
</dbReference>
<feature type="domain" description="PAS" evidence="9">
    <location>
        <begin position="423"/>
        <end position="466"/>
    </location>
</feature>
<gene>
    <name evidence="10" type="ORF">EHO60_13490</name>
</gene>
<dbReference type="PROSITE" id="PS50112">
    <property type="entry name" value="PAS"/>
    <property type="match status" value="1"/>
</dbReference>
<dbReference type="InterPro" id="IPR004358">
    <property type="entry name" value="Sig_transdc_His_kin-like_C"/>
</dbReference>
<comment type="caution">
    <text evidence="10">The sequence shown here is derived from an EMBL/GenBank/DDBJ whole genome shotgun (WGS) entry which is preliminary data.</text>
</comment>
<evidence type="ECO:0000259" key="9">
    <source>
        <dbReference type="PROSITE" id="PS50112"/>
    </source>
</evidence>
<dbReference type="FunFam" id="1.10.287.130:FF:000001">
    <property type="entry name" value="Two-component sensor histidine kinase"/>
    <property type="match status" value="1"/>
</dbReference>
<dbReference type="EMBL" id="RQET01000009">
    <property type="protein sequence ID" value="TGK09027.1"/>
    <property type="molecule type" value="Genomic_DNA"/>
</dbReference>
<dbReference type="InterPro" id="IPR000014">
    <property type="entry name" value="PAS"/>
</dbReference>
<keyword evidence="5 10" id="KW-0418">Kinase</keyword>
<dbReference type="InterPro" id="IPR003594">
    <property type="entry name" value="HATPase_dom"/>
</dbReference>
<evidence type="ECO:0000256" key="7">
    <source>
        <dbReference type="SAM" id="Coils"/>
    </source>
</evidence>
<accession>A0A4R9GDA2</accession>
<dbReference type="SMART" id="SM00387">
    <property type="entry name" value="HATPase_c"/>
    <property type="match status" value="1"/>
</dbReference>
<dbReference type="InterPro" id="IPR005467">
    <property type="entry name" value="His_kinase_dom"/>
</dbReference>
<dbReference type="InterPro" id="IPR003661">
    <property type="entry name" value="HisK_dim/P_dom"/>
</dbReference>
<dbReference type="Gene3D" id="3.30.450.20">
    <property type="entry name" value="PAS domain"/>
    <property type="match status" value="1"/>
</dbReference>
<evidence type="ECO:0000256" key="6">
    <source>
        <dbReference type="ARBA" id="ARBA00023012"/>
    </source>
</evidence>
<protein>
    <recommendedName>
        <fullName evidence="2">histidine kinase</fullName>
        <ecNumber evidence="2">2.7.13.3</ecNumber>
    </recommendedName>
</protein>
<dbReference type="NCBIfam" id="TIGR00229">
    <property type="entry name" value="sensory_box"/>
    <property type="match status" value="1"/>
</dbReference>
<dbReference type="PANTHER" id="PTHR43711:SF26">
    <property type="entry name" value="SENSOR HISTIDINE KINASE RCSC"/>
    <property type="match status" value="1"/>
</dbReference>
<reference evidence="10" key="1">
    <citation type="journal article" date="2019" name="PLoS Negl. Trop. Dis.">
        <title>Revisiting the worldwide diversity of Leptospira species in the environment.</title>
        <authorList>
            <person name="Vincent A.T."/>
            <person name="Schiettekatte O."/>
            <person name="Bourhy P."/>
            <person name="Veyrier F.J."/>
            <person name="Picardeau M."/>
        </authorList>
    </citation>
    <scope>NUCLEOTIDE SEQUENCE [LARGE SCALE GENOMIC DNA]</scope>
    <source>
        <strain evidence="10">SSW15</strain>
    </source>
</reference>
<keyword evidence="7" id="KW-0175">Coiled coil</keyword>
<keyword evidence="6" id="KW-0902">Two-component regulatory system</keyword>
<evidence type="ECO:0000256" key="3">
    <source>
        <dbReference type="ARBA" id="ARBA00022553"/>
    </source>
</evidence>
<dbReference type="GO" id="GO:0000155">
    <property type="term" value="F:phosphorelay sensor kinase activity"/>
    <property type="evidence" value="ECO:0007669"/>
    <property type="project" value="InterPro"/>
</dbReference>
<evidence type="ECO:0000256" key="1">
    <source>
        <dbReference type="ARBA" id="ARBA00000085"/>
    </source>
</evidence>
<dbReference type="Pfam" id="PF13188">
    <property type="entry name" value="PAS_8"/>
    <property type="match status" value="1"/>
</dbReference>
<comment type="catalytic activity">
    <reaction evidence="1">
        <text>ATP + protein L-histidine = ADP + protein N-phospho-L-histidine.</text>
        <dbReference type="EC" id="2.7.13.3"/>
    </reaction>
</comment>
<dbReference type="SMART" id="SM00388">
    <property type="entry name" value="HisKA"/>
    <property type="match status" value="1"/>
</dbReference>
<evidence type="ECO:0000259" key="8">
    <source>
        <dbReference type="PROSITE" id="PS50109"/>
    </source>
</evidence>
<feature type="coiled-coil region" evidence="7">
    <location>
        <begin position="378"/>
        <end position="412"/>
    </location>
</feature>
<dbReference type="OrthoDB" id="335833at2"/>
<evidence type="ECO:0000256" key="2">
    <source>
        <dbReference type="ARBA" id="ARBA00012438"/>
    </source>
</evidence>
<dbReference type="InterPro" id="IPR036890">
    <property type="entry name" value="HATPase_C_sf"/>
</dbReference>
<feature type="domain" description="Histidine kinase" evidence="8">
    <location>
        <begin position="550"/>
        <end position="768"/>
    </location>
</feature>
<evidence type="ECO:0000256" key="5">
    <source>
        <dbReference type="ARBA" id="ARBA00022777"/>
    </source>
</evidence>
<dbReference type="CDD" id="cd00130">
    <property type="entry name" value="PAS"/>
    <property type="match status" value="1"/>
</dbReference>
<dbReference type="PANTHER" id="PTHR43711">
    <property type="entry name" value="TWO-COMPONENT HISTIDINE KINASE"/>
    <property type="match status" value="1"/>
</dbReference>
<organism evidence="10 11">
    <name type="scientific">Leptospira fletcheri</name>
    <dbReference type="NCBI Taxonomy" id="2484981"/>
    <lineage>
        <taxon>Bacteria</taxon>
        <taxon>Pseudomonadati</taxon>
        <taxon>Spirochaetota</taxon>
        <taxon>Spirochaetia</taxon>
        <taxon>Leptospirales</taxon>
        <taxon>Leptospiraceae</taxon>
        <taxon>Leptospira</taxon>
    </lineage>
</organism>
<evidence type="ECO:0000313" key="10">
    <source>
        <dbReference type="EMBL" id="TGK09027.1"/>
    </source>
</evidence>
<dbReference type="Proteomes" id="UP000298458">
    <property type="component" value="Unassembled WGS sequence"/>
</dbReference>